<feature type="transmembrane region" description="Helical" evidence="1">
    <location>
        <begin position="237"/>
        <end position="258"/>
    </location>
</feature>
<keyword evidence="1" id="KW-1133">Transmembrane helix</keyword>
<evidence type="ECO:0000313" key="2">
    <source>
        <dbReference type="EMBL" id="KAG7769015.1"/>
    </source>
</evidence>
<evidence type="ECO:0000313" key="3">
    <source>
        <dbReference type="Proteomes" id="UP000697297"/>
    </source>
</evidence>
<dbReference type="Proteomes" id="UP000697297">
    <property type="component" value="Unassembled WGS sequence"/>
</dbReference>
<keyword evidence="1" id="KW-0472">Membrane</keyword>
<gene>
    <name evidence="2" type="ORF">KL946_000298</name>
</gene>
<proteinExistence type="predicted"/>
<keyword evidence="1" id="KW-0812">Transmembrane</keyword>
<dbReference type="EMBL" id="JAHLUN010000001">
    <property type="protein sequence ID" value="KAG7769015.1"/>
    <property type="molecule type" value="Genomic_DNA"/>
</dbReference>
<sequence>MSGCLSLPASPIPGSQIENSMEFGRLCLSTAATVKPVVNSRLTACSTSRAPSGSEPLCDSSTAGFVERLSIILSWLTSTSTNPLVVSALDRSVEHSESNPMVAAVDPLELPEACVCGSTVLLRDQKSVFSADASSAFSYRYGSSLVSSRAQLSASDLLKVPDSACLARLTSRVAVSRISKKKLRGLVSLRSTMLAGEKAVKTSLTLRGSVQKEAQIASEAAMWLRGSARRNRRSARAGFASLGSMAAIGVQIILVGKLQKIQKNALNR</sequence>
<evidence type="ECO:0000256" key="1">
    <source>
        <dbReference type="SAM" id="Phobius"/>
    </source>
</evidence>
<comment type="caution">
    <text evidence="2">The sequence shown here is derived from an EMBL/GenBank/DDBJ whole genome shotgun (WGS) entry which is preliminary data.</text>
</comment>
<keyword evidence="3" id="KW-1185">Reference proteome</keyword>
<reference evidence="2 3" key="1">
    <citation type="journal article" date="2021" name="G3 (Bethesda)">
        <title>Genomic diversity, chromosomal rearrangements, and interspecies hybridization in the ogataea polymorpha species complex.</title>
        <authorList>
            <person name="Hanson S.J."/>
            <person name="Cinneide E.O."/>
            <person name="Salzberg L.I."/>
            <person name="Wolfe K.H."/>
            <person name="McGowan J."/>
            <person name="Fitzpatrick D.A."/>
            <person name="Matlin K."/>
        </authorList>
    </citation>
    <scope>NUCLEOTIDE SEQUENCE [LARGE SCALE GENOMIC DNA]</scope>
    <source>
        <strain evidence="2">81-436-3</strain>
    </source>
</reference>
<protein>
    <submittedName>
        <fullName evidence="2">Uncharacterized protein</fullName>
    </submittedName>
</protein>
<organism evidence="2 3">
    <name type="scientific">Ogataea haglerorum</name>
    <dbReference type="NCBI Taxonomy" id="1937702"/>
    <lineage>
        <taxon>Eukaryota</taxon>
        <taxon>Fungi</taxon>
        <taxon>Dikarya</taxon>
        <taxon>Ascomycota</taxon>
        <taxon>Saccharomycotina</taxon>
        <taxon>Pichiomycetes</taxon>
        <taxon>Pichiales</taxon>
        <taxon>Pichiaceae</taxon>
        <taxon>Ogataea</taxon>
    </lineage>
</organism>
<name>A0ABQ7RN42_9ASCO</name>
<accession>A0ABQ7RN42</accession>